<evidence type="ECO:0000313" key="2">
    <source>
        <dbReference type="Proteomes" id="UP000824202"/>
    </source>
</evidence>
<organism evidence="1 2">
    <name type="scientific">Candidatus Odoribacter faecigallinarum</name>
    <dbReference type="NCBI Taxonomy" id="2838706"/>
    <lineage>
        <taxon>Bacteria</taxon>
        <taxon>Pseudomonadati</taxon>
        <taxon>Bacteroidota</taxon>
        <taxon>Bacteroidia</taxon>
        <taxon>Bacteroidales</taxon>
        <taxon>Odoribacteraceae</taxon>
        <taxon>Odoribacter</taxon>
    </lineage>
</organism>
<dbReference type="PROSITE" id="PS51257">
    <property type="entry name" value="PROKAR_LIPOPROTEIN"/>
    <property type="match status" value="1"/>
</dbReference>
<dbReference type="Gene3D" id="2.120.10.30">
    <property type="entry name" value="TolB, C-terminal domain"/>
    <property type="match status" value="1"/>
</dbReference>
<accession>A0A9D2ABH9</accession>
<dbReference type="AlphaFoldDB" id="A0A9D2ABH9"/>
<dbReference type="InterPro" id="IPR011042">
    <property type="entry name" value="6-blade_b-propeller_TolB-like"/>
</dbReference>
<sequence>MNMKTVIWIVAALLLCACHREVSEYAKVILENSGTDWPLYVKGDSSQILIPLETTEESLIGGYDRILMNDSIICIADKAKSKTIFIFDGEGHFKSKIMKVGRGPGEYIFPDEVALKNDTVLVYDRAVRKMLYYGLDGTFYKEVHFGVYRPETFVLKDSGHFVFYVGMPEVTEDNAEVAVTDLNGKFTEQYFKRPDLTDKQGRFAVPDYFTQNANGIFFIPVFEDKMYRLTEDSVQMVFDFQFKDFMYSFDEIGEKPIIEHERKYSYFDDFFMTDEGTFVCFICRGNLNIVSLCGNIYTGELLTWEGDWPVEGVYKNYFITTTEYKEGEQSDMGNNRALLLIPGSRLMNR</sequence>
<protein>
    <submittedName>
        <fullName evidence="1">6-bladed beta-propeller</fullName>
    </submittedName>
</protein>
<evidence type="ECO:0000313" key="1">
    <source>
        <dbReference type="EMBL" id="HIX03356.1"/>
    </source>
</evidence>
<gene>
    <name evidence="1" type="ORF">H9863_04465</name>
</gene>
<dbReference type="EMBL" id="DXFT01000087">
    <property type="protein sequence ID" value="HIX03356.1"/>
    <property type="molecule type" value="Genomic_DNA"/>
</dbReference>
<reference evidence="1" key="2">
    <citation type="submission" date="2021-04" db="EMBL/GenBank/DDBJ databases">
        <authorList>
            <person name="Gilroy R."/>
        </authorList>
    </citation>
    <scope>NUCLEOTIDE SEQUENCE</scope>
    <source>
        <strain evidence="1">23274</strain>
    </source>
</reference>
<proteinExistence type="predicted"/>
<name>A0A9D2ABH9_9BACT</name>
<dbReference type="Proteomes" id="UP000824202">
    <property type="component" value="Unassembled WGS sequence"/>
</dbReference>
<comment type="caution">
    <text evidence="1">The sequence shown here is derived from an EMBL/GenBank/DDBJ whole genome shotgun (WGS) entry which is preliminary data.</text>
</comment>
<dbReference type="Pfam" id="PF17170">
    <property type="entry name" value="DUF5128"/>
    <property type="match status" value="1"/>
</dbReference>
<reference evidence="1" key="1">
    <citation type="journal article" date="2021" name="PeerJ">
        <title>Extensive microbial diversity within the chicken gut microbiome revealed by metagenomics and culture.</title>
        <authorList>
            <person name="Gilroy R."/>
            <person name="Ravi A."/>
            <person name="Getino M."/>
            <person name="Pursley I."/>
            <person name="Horton D.L."/>
            <person name="Alikhan N.F."/>
            <person name="Baker D."/>
            <person name="Gharbi K."/>
            <person name="Hall N."/>
            <person name="Watson M."/>
            <person name="Adriaenssens E.M."/>
            <person name="Foster-Nyarko E."/>
            <person name="Jarju S."/>
            <person name="Secka A."/>
            <person name="Antonio M."/>
            <person name="Oren A."/>
            <person name="Chaudhuri R.R."/>
            <person name="La Ragione R."/>
            <person name="Hildebrand F."/>
            <person name="Pallen M.J."/>
        </authorList>
    </citation>
    <scope>NUCLEOTIDE SEQUENCE</scope>
    <source>
        <strain evidence="1">23274</strain>
    </source>
</reference>